<dbReference type="InterPro" id="IPR036612">
    <property type="entry name" value="KH_dom_type_1_sf"/>
</dbReference>
<dbReference type="CDD" id="cd00105">
    <property type="entry name" value="KH-I"/>
    <property type="match status" value="1"/>
</dbReference>
<evidence type="ECO:0000256" key="3">
    <source>
        <dbReference type="SAM" id="MobiDB-lite"/>
    </source>
</evidence>
<dbReference type="InterPro" id="IPR004088">
    <property type="entry name" value="KH_dom_type_1"/>
</dbReference>
<feature type="domain" description="K Homology" evidence="4">
    <location>
        <begin position="234"/>
        <end position="430"/>
    </location>
</feature>
<feature type="compositionally biased region" description="Basic and acidic residues" evidence="3">
    <location>
        <begin position="277"/>
        <end position="296"/>
    </location>
</feature>
<dbReference type="AlphaFoldDB" id="A0ABD2I417"/>
<dbReference type="PANTHER" id="PTHR10288">
    <property type="entry name" value="KH DOMAIN CONTAINING RNA BINDING PROTEIN"/>
    <property type="match status" value="1"/>
</dbReference>
<feature type="compositionally biased region" description="Low complexity" evidence="3">
    <location>
        <begin position="307"/>
        <end position="324"/>
    </location>
</feature>
<dbReference type="Gene3D" id="3.30.310.210">
    <property type="match status" value="1"/>
</dbReference>
<evidence type="ECO:0000256" key="2">
    <source>
        <dbReference type="PROSITE-ProRule" id="PRU00117"/>
    </source>
</evidence>
<dbReference type="EMBL" id="JBICCN010000402">
    <property type="protein sequence ID" value="KAL3070913.1"/>
    <property type="molecule type" value="Genomic_DNA"/>
</dbReference>
<name>A0ABD2I417_HETSC</name>
<dbReference type="Pfam" id="PF00013">
    <property type="entry name" value="KH_1"/>
    <property type="match status" value="3"/>
</dbReference>
<feature type="domain" description="K Homology" evidence="4">
    <location>
        <begin position="440"/>
        <end position="515"/>
    </location>
</feature>
<protein>
    <recommendedName>
        <fullName evidence="4">K Homology domain-containing protein</fullName>
    </recommendedName>
</protein>
<dbReference type="SUPFAM" id="SSF54791">
    <property type="entry name" value="Eukaryotic type KH-domain (KH-domain type I)"/>
    <property type="match status" value="3"/>
</dbReference>
<dbReference type="Proteomes" id="UP001620645">
    <property type="component" value="Unassembled WGS sequence"/>
</dbReference>
<keyword evidence="6" id="KW-1185">Reference proteome</keyword>
<dbReference type="SMART" id="SM00322">
    <property type="entry name" value="KH"/>
    <property type="match status" value="3"/>
</dbReference>
<dbReference type="GO" id="GO:0003723">
    <property type="term" value="F:RNA binding"/>
    <property type="evidence" value="ECO:0007669"/>
    <property type="project" value="UniProtKB-UniRule"/>
</dbReference>
<reference evidence="5 6" key="1">
    <citation type="submission" date="2024-10" db="EMBL/GenBank/DDBJ databases">
        <authorList>
            <person name="Kim D."/>
        </authorList>
    </citation>
    <scope>NUCLEOTIDE SEQUENCE [LARGE SCALE GENOMIC DNA]</scope>
    <source>
        <strain evidence="5">Taebaek</strain>
    </source>
</reference>
<accession>A0ABD2I417</accession>
<keyword evidence="1" id="KW-0677">Repeat</keyword>
<dbReference type="PROSITE" id="PS50084">
    <property type="entry name" value="KH_TYPE_1"/>
    <property type="match status" value="3"/>
</dbReference>
<keyword evidence="2" id="KW-0694">RNA-binding</keyword>
<evidence type="ECO:0000313" key="6">
    <source>
        <dbReference type="Proteomes" id="UP001620645"/>
    </source>
</evidence>
<comment type="caution">
    <text evidence="5">The sequence shown here is derived from an EMBL/GenBank/DDBJ whole genome shotgun (WGS) entry which is preliminary data.</text>
</comment>
<gene>
    <name evidence="5" type="ORF">niasHS_017038</name>
</gene>
<dbReference type="Gene3D" id="3.30.1370.10">
    <property type="entry name" value="K Homology domain, type 1"/>
    <property type="match status" value="2"/>
</dbReference>
<dbReference type="InterPro" id="IPR004087">
    <property type="entry name" value="KH_dom"/>
</dbReference>
<feature type="compositionally biased region" description="Polar residues" evidence="3">
    <location>
        <begin position="325"/>
        <end position="392"/>
    </location>
</feature>
<evidence type="ECO:0000313" key="5">
    <source>
        <dbReference type="EMBL" id="KAL3070913.1"/>
    </source>
</evidence>
<feature type="domain" description="K Homology" evidence="4">
    <location>
        <begin position="30"/>
        <end position="111"/>
    </location>
</feature>
<dbReference type="CDD" id="cd22403">
    <property type="entry name" value="KH-I_IGF2BP_rpt4"/>
    <property type="match status" value="1"/>
</dbReference>
<proteinExistence type="predicted"/>
<organism evidence="5 6">
    <name type="scientific">Heterodera schachtii</name>
    <name type="common">Sugarbeet cyst nematode worm</name>
    <name type="synonym">Tylenchus schachtii</name>
    <dbReference type="NCBI Taxonomy" id="97005"/>
    <lineage>
        <taxon>Eukaryota</taxon>
        <taxon>Metazoa</taxon>
        <taxon>Ecdysozoa</taxon>
        <taxon>Nematoda</taxon>
        <taxon>Chromadorea</taxon>
        <taxon>Rhabditida</taxon>
        <taxon>Tylenchina</taxon>
        <taxon>Tylenchomorpha</taxon>
        <taxon>Tylenchoidea</taxon>
        <taxon>Heteroderidae</taxon>
        <taxon>Heteroderinae</taxon>
        <taxon>Heterodera</taxon>
    </lineage>
</organism>
<feature type="region of interest" description="Disordered" evidence="3">
    <location>
        <begin position="277"/>
        <end position="392"/>
    </location>
</feature>
<evidence type="ECO:0000256" key="1">
    <source>
        <dbReference type="ARBA" id="ARBA00022737"/>
    </source>
</evidence>
<sequence>MHTTAAPPPHQPSVVMSAIDDNNSVRFPIIQVEVKIRVPDHLVGRLIGKSGICVKKIMEDTQSHISISESRSQQEVNQYQTPELLDRIITIRGTAFCSVMAAEKQVQQKLRHIQEQDMNISGGGGGVSAASGRQFCPTPVPAPPGGILQSMDGGGGAAIGSYIAPSAVTVTGAPMLSRGPPDNAFHHHPPTAAAMYSAQCIPMGVAPQAFFVHNHLATGQFAHNIAVPNLPNLVHVKSRVYVPNQIVGILIGTKGQTIKSISAESGAVISIKAEMTKKGGREEKGDGGTVAGKEDTGTVSVADEADGGTTTTAAGANDGRTTATIEDNNANATIGDNNSSETVAENNGSSAATVTNNSGSTIATVTTDHSGSTAGTDNSGSNATTCEQSTATHVQQQRTYDSNNTLRPVFIQGYDFQVSKAQYWVFQKVADSQNKSVDEIELACEAIVPSRVIGRIIGKGGHNVKKLQQSSGARIKVPDDIRGNTKSSGDWATVSIYGNFYAVQAVQQHFGALISEVEWRDSREQDERRSRHWNGGNSR</sequence>
<evidence type="ECO:0000259" key="4">
    <source>
        <dbReference type="SMART" id="SM00322"/>
    </source>
</evidence>